<organism evidence="2">
    <name type="scientific">viral metagenome</name>
    <dbReference type="NCBI Taxonomy" id="1070528"/>
    <lineage>
        <taxon>unclassified sequences</taxon>
        <taxon>metagenomes</taxon>
        <taxon>organismal metagenomes</taxon>
    </lineage>
</organism>
<dbReference type="EMBL" id="MN740810">
    <property type="protein sequence ID" value="QHU12855.1"/>
    <property type="molecule type" value="Genomic_DNA"/>
</dbReference>
<name>A0A6C0K465_9ZZZZ</name>
<dbReference type="InterPro" id="IPR043977">
    <property type="entry name" value="DUF5759"/>
</dbReference>
<accession>A0A6C0K465</accession>
<dbReference type="AlphaFoldDB" id="A0A6C0K465"/>
<reference evidence="2" key="1">
    <citation type="journal article" date="2020" name="Nature">
        <title>Giant virus diversity and host interactions through global metagenomics.</title>
        <authorList>
            <person name="Schulz F."/>
            <person name="Roux S."/>
            <person name="Paez-Espino D."/>
            <person name="Jungbluth S."/>
            <person name="Walsh D.A."/>
            <person name="Denef V.J."/>
            <person name="McMahon K.D."/>
            <person name="Konstantinidis K.T."/>
            <person name="Eloe-Fadrosh E.A."/>
            <person name="Kyrpides N.C."/>
            <person name="Woyke T."/>
        </authorList>
    </citation>
    <scope>NUCLEOTIDE SEQUENCE</scope>
    <source>
        <strain evidence="2">GVMAG-S-1101172-89</strain>
    </source>
</reference>
<evidence type="ECO:0000256" key="1">
    <source>
        <dbReference type="SAM" id="MobiDB-lite"/>
    </source>
</evidence>
<sequence length="259" mass="28580">MNILSTDYVCVVALGGRETLAVLGMLGGGGHWNFKETPVQGTPRLEPRNLFEKRISRDKARLKAYNQILNQIHTRIYHTSQILGNQNYLTYTVPPFVLGLPSLDLEDCIVYVVHMLREAGFVVRYTYPNLLYISWKHYEAEYNRQQNPIVQAMNSKKNAESTSRKGAGGKRGAGDSVQTVTFSPSTSFYPSAPSTSFYPSAAQVPPLQTIGSNQAPARSVADYRAPDALIQSMSRPPLHTAGPPVPAKAGNVVADLWRL</sequence>
<evidence type="ECO:0000313" key="2">
    <source>
        <dbReference type="EMBL" id="QHU12855.1"/>
    </source>
</evidence>
<protein>
    <submittedName>
        <fullName evidence="2">Uncharacterized protein</fullName>
    </submittedName>
</protein>
<feature type="region of interest" description="Disordered" evidence="1">
    <location>
        <begin position="154"/>
        <end position="176"/>
    </location>
</feature>
<dbReference type="Pfam" id="PF19063">
    <property type="entry name" value="DUF5759"/>
    <property type="match status" value="1"/>
</dbReference>
<proteinExistence type="predicted"/>